<keyword evidence="4" id="KW-1185">Reference proteome</keyword>
<feature type="transmembrane region" description="Helical" evidence="1">
    <location>
        <begin position="42"/>
        <end position="62"/>
    </location>
</feature>
<gene>
    <name evidence="3" type="ORF">HK105_204355</name>
    <name evidence="2" type="ORF">HK105_207931</name>
</gene>
<organism evidence="3 4">
    <name type="scientific">Polyrhizophydium stewartii</name>
    <dbReference type="NCBI Taxonomy" id="2732419"/>
    <lineage>
        <taxon>Eukaryota</taxon>
        <taxon>Fungi</taxon>
        <taxon>Fungi incertae sedis</taxon>
        <taxon>Chytridiomycota</taxon>
        <taxon>Chytridiomycota incertae sedis</taxon>
        <taxon>Chytridiomycetes</taxon>
        <taxon>Rhizophydiales</taxon>
        <taxon>Rhizophydiales incertae sedis</taxon>
        <taxon>Polyrhizophydium</taxon>
    </lineage>
</organism>
<evidence type="ECO:0000313" key="2">
    <source>
        <dbReference type="EMBL" id="KAL2912533.1"/>
    </source>
</evidence>
<feature type="transmembrane region" description="Helical" evidence="1">
    <location>
        <begin position="239"/>
        <end position="260"/>
    </location>
</feature>
<evidence type="ECO:0000313" key="4">
    <source>
        <dbReference type="Proteomes" id="UP001527925"/>
    </source>
</evidence>
<feature type="transmembrane region" description="Helical" evidence="1">
    <location>
        <begin position="82"/>
        <end position="102"/>
    </location>
</feature>
<feature type="transmembrane region" description="Helical" evidence="1">
    <location>
        <begin position="206"/>
        <end position="227"/>
    </location>
</feature>
<keyword evidence="1" id="KW-0812">Transmembrane</keyword>
<feature type="transmembrane region" description="Helical" evidence="1">
    <location>
        <begin position="114"/>
        <end position="136"/>
    </location>
</feature>
<feature type="transmembrane region" description="Helical" evidence="1">
    <location>
        <begin position="12"/>
        <end position="30"/>
    </location>
</feature>
<dbReference type="EMBL" id="JADGIZ020000062">
    <property type="protein sequence ID" value="KAL2912533.1"/>
    <property type="molecule type" value="Genomic_DNA"/>
</dbReference>
<protein>
    <submittedName>
        <fullName evidence="3">Uncharacterized protein</fullName>
    </submittedName>
</protein>
<accession>A0ABR4N9Z1</accession>
<keyword evidence="1" id="KW-0472">Membrane</keyword>
<feature type="transmembrane region" description="Helical" evidence="1">
    <location>
        <begin position="156"/>
        <end position="185"/>
    </location>
</feature>
<keyword evidence="1" id="KW-1133">Transmembrane helix</keyword>
<proteinExistence type="predicted"/>
<evidence type="ECO:0000256" key="1">
    <source>
        <dbReference type="SAM" id="Phobius"/>
    </source>
</evidence>
<evidence type="ECO:0000313" key="3">
    <source>
        <dbReference type="EMBL" id="KAL2916264.1"/>
    </source>
</evidence>
<reference evidence="3 4" key="1">
    <citation type="submission" date="2023-09" db="EMBL/GenBank/DDBJ databases">
        <title>Pangenome analysis of Batrachochytrium dendrobatidis and related Chytrids.</title>
        <authorList>
            <person name="Yacoub M.N."/>
            <person name="Stajich J.E."/>
            <person name="James T.Y."/>
        </authorList>
    </citation>
    <scope>NUCLEOTIDE SEQUENCE [LARGE SCALE GENOMIC DNA]</scope>
    <source>
        <strain evidence="3 4">JEL0888</strain>
    </source>
</reference>
<dbReference type="Proteomes" id="UP001527925">
    <property type="component" value="Unassembled WGS sequence"/>
</dbReference>
<name>A0ABR4N9Z1_9FUNG</name>
<comment type="caution">
    <text evidence="3">The sequence shown here is derived from an EMBL/GenBank/DDBJ whole genome shotgun (WGS) entry which is preliminary data.</text>
</comment>
<dbReference type="EMBL" id="JADGIZ020000018">
    <property type="protein sequence ID" value="KAL2916264.1"/>
    <property type="molecule type" value="Genomic_DNA"/>
</dbReference>
<sequence length="323" mass="36727">MRILDAHKAPSLIFQGIGISELLAALMFMLTAKPETRRTAIFWLSAVAWVFITAALAIDVAILDYFTSPYDLADRHWHPKMVMSGFFTGFVGDLCLLALFIVRLRIFYRNSFVLWLLAVLGTSAILIVLPADYIAIAANIEVINDRLDYFTNSPHIGLVNLLFTISHSTQCLFSALSSMAFLWAIGKGLGFSKKGFLYEVMFNHDGIRFIVIIGLNITVALFNLLAYFNGYDYINYCMWYLPTLVSSIELRTFLITSYVAPRDIIERNRLGITATSPIPASRMPSYNSNNSYNNQPVYSSEEAKRSRYDMELDQQRKDTVRYF</sequence>